<reference evidence="3 4" key="1">
    <citation type="submission" date="2013-02" db="EMBL/GenBank/DDBJ databases">
        <title>The Genome Sequence of Lactobacillus catenaformis F0143.</title>
        <authorList>
            <consortium name="The Broad Institute Genome Sequencing Platform"/>
            <person name="Earl A."/>
            <person name="Ward D."/>
            <person name="Feldgarden M."/>
            <person name="Gevers D."/>
            <person name="Izard J."/>
            <person name="Blanton J.M."/>
            <person name="Mathney J."/>
            <person name="Dewhirst F.E."/>
            <person name="Young S.K."/>
            <person name="Zeng Q."/>
            <person name="Gargeya S."/>
            <person name="Fitzgerald M."/>
            <person name="Haas B."/>
            <person name="Abouelleil A."/>
            <person name="Alvarado L."/>
            <person name="Arachchi H.M."/>
            <person name="Berlin A."/>
            <person name="Chapman S.B."/>
            <person name="Gearin G."/>
            <person name="Goldberg J."/>
            <person name="Griggs A."/>
            <person name="Gujja S."/>
            <person name="Hansen M."/>
            <person name="Heiman D."/>
            <person name="Howarth C."/>
            <person name="Larimer J."/>
            <person name="Lui A."/>
            <person name="MacDonald P.J.P."/>
            <person name="McCowen C."/>
            <person name="Montmayeur A."/>
            <person name="Murphy C."/>
            <person name="Neiman D."/>
            <person name="Pearson M."/>
            <person name="Priest M."/>
            <person name="Roberts A."/>
            <person name="Saif S."/>
            <person name="Shea T."/>
            <person name="Sisk P."/>
            <person name="Stolte C."/>
            <person name="Sykes S."/>
            <person name="Wortman J."/>
            <person name="Nusbaum C."/>
            <person name="Birren B."/>
        </authorList>
    </citation>
    <scope>NUCLEOTIDE SEQUENCE [LARGE SCALE GENOMIC DNA]</scope>
    <source>
        <strain evidence="3 4">OT 569</strain>
    </source>
</reference>
<dbReference type="EMBL" id="AGEJ01000018">
    <property type="protein sequence ID" value="EMD16626.1"/>
    <property type="molecule type" value="Genomic_DNA"/>
</dbReference>
<comment type="caution">
    <text evidence="3">The sequence shown here is derived from an EMBL/GenBank/DDBJ whole genome shotgun (WGS) entry which is preliminary data.</text>
</comment>
<dbReference type="RefSeq" id="WP_004803074.1">
    <property type="nucleotide sequence ID" value="NZ_KB446648.1"/>
</dbReference>
<keyword evidence="1" id="KW-0472">Membrane</keyword>
<keyword evidence="1" id="KW-0812">Transmembrane</keyword>
<dbReference type="BioCyc" id="ECAT999415-HMP:GTTI-1213-MONOMER"/>
<evidence type="ECO:0000313" key="4">
    <source>
        <dbReference type="Proteomes" id="UP000011758"/>
    </source>
</evidence>
<accession>M2Q300</accession>
<evidence type="ECO:0008006" key="5">
    <source>
        <dbReference type="Google" id="ProtNLM"/>
    </source>
</evidence>
<organism evidence="3 4">
    <name type="scientific">Eggerthia catenaformis OT 569 = DSM 20559</name>
    <dbReference type="NCBI Taxonomy" id="999415"/>
    <lineage>
        <taxon>Bacteria</taxon>
        <taxon>Bacillati</taxon>
        <taxon>Bacillota</taxon>
        <taxon>Erysipelotrichia</taxon>
        <taxon>Erysipelotrichales</taxon>
        <taxon>Coprobacillaceae</taxon>
        <taxon>Eggerthia</taxon>
    </lineage>
</organism>
<proteinExistence type="predicted"/>
<gene>
    <name evidence="3" type="ORF">HMPREF9943_01180</name>
</gene>
<evidence type="ECO:0000256" key="2">
    <source>
        <dbReference type="SAM" id="SignalP"/>
    </source>
</evidence>
<dbReference type="eggNOG" id="ENOG50333D3">
    <property type="taxonomic scope" value="Bacteria"/>
</dbReference>
<name>M2Q300_9FIRM</name>
<keyword evidence="4" id="KW-1185">Reference proteome</keyword>
<feature type="signal peptide" evidence="2">
    <location>
        <begin position="1"/>
        <end position="23"/>
    </location>
</feature>
<sequence>MKKIKNILLLSLCTLLLSGCMKFNMSITVDKNGNTSLATEILVSEDLIKTAQQTKESYLKSLKEQYQNENVTIKEISKKDKDGTNYIGISAVSNNNKSSLKAVKKDGRISLSIPVKDLTDSLNNKDFNDAMKTYNYSFGQLKKLGVQMIITITMPSSPKTNIGKVSGNTVTIDLLDELSKDSNNQIQTIEISSSANDYRYYYYIAGGIVIIGVIGAIIMLIRKKRKPLKEA</sequence>
<dbReference type="PROSITE" id="PS51257">
    <property type="entry name" value="PROKAR_LIPOPROTEIN"/>
    <property type="match status" value="1"/>
</dbReference>
<keyword evidence="2" id="KW-0732">Signal</keyword>
<dbReference type="Proteomes" id="UP000011758">
    <property type="component" value="Unassembled WGS sequence"/>
</dbReference>
<evidence type="ECO:0000256" key="1">
    <source>
        <dbReference type="SAM" id="Phobius"/>
    </source>
</evidence>
<protein>
    <recommendedName>
        <fullName evidence="5">LPXTG-domain-containing protein cell wall anchor domain</fullName>
    </recommendedName>
</protein>
<dbReference type="AlphaFoldDB" id="M2Q300"/>
<feature type="transmembrane region" description="Helical" evidence="1">
    <location>
        <begin position="200"/>
        <end position="221"/>
    </location>
</feature>
<evidence type="ECO:0000313" key="3">
    <source>
        <dbReference type="EMBL" id="EMD16626.1"/>
    </source>
</evidence>
<keyword evidence="1" id="KW-1133">Transmembrane helix</keyword>
<feature type="chain" id="PRO_5039154676" description="LPXTG-domain-containing protein cell wall anchor domain" evidence="2">
    <location>
        <begin position="24"/>
        <end position="231"/>
    </location>
</feature>